<reference evidence="6 7" key="2">
    <citation type="journal article" date="2023" name="Mol. Biol. Evol.">
        <title>Genomics of Secondarily Temperate Adaptation in the Only Non-Antarctic Icefish.</title>
        <authorList>
            <person name="Rivera-Colon A.G."/>
            <person name="Rayamajhi N."/>
            <person name="Minhas B.F."/>
            <person name="Madrigal G."/>
            <person name="Bilyk K.T."/>
            <person name="Yoon V."/>
            <person name="Hune M."/>
            <person name="Gregory S."/>
            <person name="Cheng C.H.C."/>
            <person name="Catchen J.M."/>
        </authorList>
    </citation>
    <scope>NUCLEOTIDE SEQUENCE [LARGE SCALE GENOMIC DNA]</scope>
    <source>
        <strain evidence="6">JMC-PN-2008</strain>
    </source>
</reference>
<dbReference type="SMART" id="SM00409">
    <property type="entry name" value="IG"/>
    <property type="match status" value="3"/>
</dbReference>
<dbReference type="PANTHER" id="PTHR11481">
    <property type="entry name" value="IMMUNOGLOBULIN FC RECEPTOR"/>
    <property type="match status" value="1"/>
</dbReference>
<dbReference type="InterPro" id="IPR007110">
    <property type="entry name" value="Ig-like_dom"/>
</dbReference>
<reference evidence="6 7" key="1">
    <citation type="journal article" date="2023" name="Genes (Basel)">
        <title>Chromosome-Level Genome Assembly and Circadian Gene Repertoire of the Patagonia Blennie Eleginops maclovinus-The Closest Ancestral Proxy of Antarctic Cryonotothenioids.</title>
        <authorList>
            <person name="Cheng C.C."/>
            <person name="Rivera-Colon A.G."/>
            <person name="Minhas B.F."/>
            <person name="Wilson L."/>
            <person name="Rayamajhi N."/>
            <person name="Vargas-Chacoff L."/>
            <person name="Catchen J.M."/>
        </authorList>
    </citation>
    <scope>NUCLEOTIDE SEQUENCE [LARGE SCALE GENOMIC DNA]</scope>
    <source>
        <strain evidence="6">JMC-PN-2008</strain>
    </source>
</reference>
<evidence type="ECO:0000256" key="2">
    <source>
        <dbReference type="ARBA" id="ARBA00023157"/>
    </source>
</evidence>
<dbReference type="InterPro" id="IPR050488">
    <property type="entry name" value="Ig_Fc_receptor"/>
</dbReference>
<dbReference type="InterPro" id="IPR036179">
    <property type="entry name" value="Ig-like_dom_sf"/>
</dbReference>
<dbReference type="SUPFAM" id="SSF48726">
    <property type="entry name" value="Immunoglobulin"/>
    <property type="match status" value="2"/>
</dbReference>
<comment type="caution">
    <text evidence="6">The sequence shown here is derived from an EMBL/GenBank/DDBJ whole genome shotgun (WGS) entry which is preliminary data.</text>
</comment>
<dbReference type="Pfam" id="PF13927">
    <property type="entry name" value="Ig_3"/>
    <property type="match status" value="1"/>
</dbReference>
<evidence type="ECO:0000313" key="7">
    <source>
        <dbReference type="Proteomes" id="UP001346869"/>
    </source>
</evidence>
<keyword evidence="2" id="KW-1015">Disulfide bond</keyword>
<dbReference type="SMART" id="SM00408">
    <property type="entry name" value="IGc2"/>
    <property type="match status" value="2"/>
</dbReference>
<evidence type="ECO:0000256" key="1">
    <source>
        <dbReference type="ARBA" id="ARBA00022729"/>
    </source>
</evidence>
<keyword evidence="3" id="KW-0472">Membrane</keyword>
<feature type="transmembrane region" description="Helical" evidence="3">
    <location>
        <begin position="329"/>
        <end position="350"/>
    </location>
</feature>
<dbReference type="InterPro" id="IPR013783">
    <property type="entry name" value="Ig-like_fold"/>
</dbReference>
<feature type="signal peptide" evidence="4">
    <location>
        <begin position="1"/>
        <end position="22"/>
    </location>
</feature>
<feature type="domain" description="Ig-like" evidence="5">
    <location>
        <begin position="42"/>
        <end position="123"/>
    </location>
</feature>
<dbReference type="EMBL" id="JAUZQC010000006">
    <property type="protein sequence ID" value="KAK5869923.1"/>
    <property type="molecule type" value="Genomic_DNA"/>
</dbReference>
<gene>
    <name evidence="6" type="ORF">PBY51_024600</name>
</gene>
<dbReference type="GO" id="GO:0007166">
    <property type="term" value="P:cell surface receptor signaling pathway"/>
    <property type="evidence" value="ECO:0007669"/>
    <property type="project" value="TreeGrafter"/>
</dbReference>
<dbReference type="Gene3D" id="2.60.40.10">
    <property type="entry name" value="Immunoglobulins"/>
    <property type="match status" value="3"/>
</dbReference>
<dbReference type="PROSITE" id="PS50835">
    <property type="entry name" value="IG_LIKE"/>
    <property type="match status" value="1"/>
</dbReference>
<dbReference type="PANTHER" id="PTHR11481:SF64">
    <property type="entry name" value="FC RECEPTOR-LIKE PROTEIN 4"/>
    <property type="match status" value="1"/>
</dbReference>
<proteinExistence type="predicted"/>
<keyword evidence="3" id="KW-0812">Transmembrane</keyword>
<keyword evidence="3" id="KW-1133">Transmembrane helix</keyword>
<keyword evidence="7" id="KW-1185">Reference proteome</keyword>
<evidence type="ECO:0000256" key="3">
    <source>
        <dbReference type="SAM" id="Phobius"/>
    </source>
</evidence>
<organism evidence="6 7">
    <name type="scientific">Eleginops maclovinus</name>
    <name type="common">Patagonian blennie</name>
    <name type="synonym">Eleginus maclovinus</name>
    <dbReference type="NCBI Taxonomy" id="56733"/>
    <lineage>
        <taxon>Eukaryota</taxon>
        <taxon>Metazoa</taxon>
        <taxon>Chordata</taxon>
        <taxon>Craniata</taxon>
        <taxon>Vertebrata</taxon>
        <taxon>Euteleostomi</taxon>
        <taxon>Actinopterygii</taxon>
        <taxon>Neopterygii</taxon>
        <taxon>Teleostei</taxon>
        <taxon>Neoteleostei</taxon>
        <taxon>Acanthomorphata</taxon>
        <taxon>Eupercaria</taxon>
        <taxon>Perciformes</taxon>
        <taxon>Notothenioidei</taxon>
        <taxon>Eleginopidae</taxon>
        <taxon>Eleginops</taxon>
    </lineage>
</organism>
<sequence>MNVIITSSLLGVAAVVFQVATTEETLKVSVSVWPPGSNIYLGDCVLLQCSVESNSRFVWSYWWLKQNPHAAHPTPNPRHLVSGESYSITAVKKEDAGSYQCQAKRWENNSSSVEFLSQPATLSVSELPSSSLLTLTPSNRQFFREERFTVQCPVSQTNSSGWRLKHFLPTSGVRNRVFHIDQYSLLGGAVNADRSDQCEFTADSGNSGLYWCEGAAGRSNAVNITVSYGAIILKTPPFPVFEGDEVVLVCKYWAGNLSKTIFFRNGAEIFTSPSSDRVIKMTLENVTQEDEGFYKCASQDRKMESPEAWLSVSPDRDEKDASMSGSGKWVIVSCGVLLLFLIPVTVLLLYHYRHQRICTCRCWPFSKERLQAVELPATKQDVTEVQWDLSWMEMSNLLDK</sequence>
<evidence type="ECO:0000313" key="6">
    <source>
        <dbReference type="EMBL" id="KAK5869923.1"/>
    </source>
</evidence>
<keyword evidence="1 4" id="KW-0732">Signal</keyword>
<dbReference type="GO" id="GO:0009897">
    <property type="term" value="C:external side of plasma membrane"/>
    <property type="evidence" value="ECO:0007669"/>
    <property type="project" value="TreeGrafter"/>
</dbReference>
<dbReference type="InterPro" id="IPR003598">
    <property type="entry name" value="Ig_sub2"/>
</dbReference>
<dbReference type="InterPro" id="IPR003599">
    <property type="entry name" value="Ig_sub"/>
</dbReference>
<accession>A0AAN8ART5</accession>
<dbReference type="Proteomes" id="UP001346869">
    <property type="component" value="Unassembled WGS sequence"/>
</dbReference>
<evidence type="ECO:0000256" key="4">
    <source>
        <dbReference type="SAM" id="SignalP"/>
    </source>
</evidence>
<dbReference type="GO" id="GO:0004888">
    <property type="term" value="F:transmembrane signaling receptor activity"/>
    <property type="evidence" value="ECO:0007669"/>
    <property type="project" value="TreeGrafter"/>
</dbReference>
<name>A0AAN8ART5_ELEMC</name>
<feature type="chain" id="PRO_5043038788" description="Ig-like domain-containing protein" evidence="4">
    <location>
        <begin position="23"/>
        <end position="400"/>
    </location>
</feature>
<dbReference type="GO" id="GO:0006955">
    <property type="term" value="P:immune response"/>
    <property type="evidence" value="ECO:0007669"/>
    <property type="project" value="TreeGrafter"/>
</dbReference>
<evidence type="ECO:0000259" key="5">
    <source>
        <dbReference type="PROSITE" id="PS50835"/>
    </source>
</evidence>
<protein>
    <recommendedName>
        <fullName evidence="5">Ig-like domain-containing protein</fullName>
    </recommendedName>
</protein>
<dbReference type="AlphaFoldDB" id="A0AAN8ART5"/>